<name>A0A087G1Q5_ARAAL</name>
<dbReference type="PANTHER" id="PTHR47293:SF75">
    <property type="entry name" value="MYROSINASE-BINDING PROTEIN 2"/>
    <property type="match status" value="1"/>
</dbReference>
<feature type="domain" description="Jacalin-type lectin" evidence="3">
    <location>
        <begin position="1"/>
        <end position="26"/>
    </location>
</feature>
<sequence>KGGAKLIGFHGRAGSALDSIGAHFFKSPSSLKQLEPLGGNGYAWDDGVYDGVKKISVGLDINDISYVKFKYAKGSTSIRHSHGKPNKEPQEFKVDYPNEYLTSVEGTYSFCGDINSLTFKTSKGRISPVSGKVSGTKFVLGVKDHMLVGFRGRNGVLLNGLAALGAHFAPFPAPPVPTPVPAPIAPAPAPVAPAPVPAKKVEAKGGNGGAAWDDGAFDDVRKIYVGQGDSGVSFVKFEYDSSKKLVAGDGHGKKSLLGTEEFELDFPKEYIVSVEGYYDKVFGVEADVVTMLKFKTNKRTSQPFGIDSGTQFVLEMKDHKIVGFHGKAGDFVHQVGVHVSPITKS</sequence>
<evidence type="ECO:0000313" key="5">
    <source>
        <dbReference type="Proteomes" id="UP000029120"/>
    </source>
</evidence>
<dbReference type="PANTHER" id="PTHR47293">
    <property type="entry name" value="JACALIN-RELATED LECTIN 3"/>
    <property type="match status" value="1"/>
</dbReference>
<dbReference type="CDD" id="cd09612">
    <property type="entry name" value="Jacalin"/>
    <property type="match status" value="2"/>
</dbReference>
<dbReference type="GO" id="GO:0030246">
    <property type="term" value="F:carbohydrate binding"/>
    <property type="evidence" value="ECO:0007669"/>
    <property type="project" value="UniProtKB-KW"/>
</dbReference>
<dbReference type="PROSITE" id="PS51752">
    <property type="entry name" value="JACALIN_LECTIN"/>
    <property type="match status" value="3"/>
</dbReference>
<evidence type="ECO:0000256" key="2">
    <source>
        <dbReference type="ARBA" id="ARBA00022734"/>
    </source>
</evidence>
<organism evidence="4 5">
    <name type="scientific">Arabis alpina</name>
    <name type="common">Alpine rock-cress</name>
    <dbReference type="NCBI Taxonomy" id="50452"/>
    <lineage>
        <taxon>Eukaryota</taxon>
        <taxon>Viridiplantae</taxon>
        <taxon>Streptophyta</taxon>
        <taxon>Embryophyta</taxon>
        <taxon>Tracheophyta</taxon>
        <taxon>Spermatophyta</taxon>
        <taxon>Magnoliopsida</taxon>
        <taxon>eudicotyledons</taxon>
        <taxon>Gunneridae</taxon>
        <taxon>Pentapetalae</taxon>
        <taxon>rosids</taxon>
        <taxon>malvids</taxon>
        <taxon>Brassicales</taxon>
        <taxon>Brassicaceae</taxon>
        <taxon>Arabideae</taxon>
        <taxon>Arabis</taxon>
    </lineage>
</organism>
<evidence type="ECO:0000313" key="4">
    <source>
        <dbReference type="EMBL" id="KFK23807.1"/>
    </source>
</evidence>
<dbReference type="InterPro" id="IPR001229">
    <property type="entry name" value="Jacalin-like_lectin_dom"/>
</dbReference>
<comment type="similarity">
    <text evidence="1">Belongs to the jacalin lectin family.</text>
</comment>
<dbReference type="AlphaFoldDB" id="A0A087G1Q5"/>
<dbReference type="OrthoDB" id="4325201at2759"/>
<dbReference type="SMART" id="SM00915">
    <property type="entry name" value="Jacalin"/>
    <property type="match status" value="2"/>
</dbReference>
<evidence type="ECO:0000256" key="1">
    <source>
        <dbReference type="ARBA" id="ARBA00006568"/>
    </source>
</evidence>
<gene>
    <name evidence="4" type="ORF">AALP_AAs58574U000100</name>
</gene>
<accession>A0A087G1Q5</accession>
<dbReference type="EMBL" id="KL975088">
    <property type="protein sequence ID" value="KFK23807.1"/>
    <property type="molecule type" value="Genomic_DNA"/>
</dbReference>
<dbReference type="OMA" id="FVFEMKD"/>
<dbReference type="Gramene" id="KFK23807">
    <property type="protein sequence ID" value="KFK23807"/>
    <property type="gene ID" value="AALP_AAs58574U000100"/>
</dbReference>
<dbReference type="Proteomes" id="UP000029120">
    <property type="component" value="Unassembled WGS sequence"/>
</dbReference>
<dbReference type="Gene3D" id="2.100.10.30">
    <property type="entry name" value="Jacalin-like lectin domain"/>
    <property type="match status" value="2"/>
</dbReference>
<dbReference type="InterPro" id="IPR033734">
    <property type="entry name" value="Jacalin-like_lectin_dom_plant"/>
</dbReference>
<dbReference type="SUPFAM" id="SSF51101">
    <property type="entry name" value="Mannose-binding lectins"/>
    <property type="match status" value="3"/>
</dbReference>
<dbReference type="FunFam" id="2.100.10.30:FF:000001">
    <property type="entry name" value="Jacalin-related lectin 33"/>
    <property type="match status" value="2"/>
</dbReference>
<dbReference type="Pfam" id="PF01419">
    <property type="entry name" value="Jacalin"/>
    <property type="match status" value="2"/>
</dbReference>
<feature type="domain" description="Jacalin-type lectin" evidence="3">
    <location>
        <begin position="198"/>
        <end position="341"/>
    </location>
</feature>
<proteinExistence type="inferred from homology"/>
<feature type="non-terminal residue" evidence="4">
    <location>
        <position position="1"/>
    </location>
</feature>
<dbReference type="InterPro" id="IPR036404">
    <property type="entry name" value="Jacalin-like_lectin_dom_sf"/>
</dbReference>
<evidence type="ECO:0000259" key="3">
    <source>
        <dbReference type="PROSITE" id="PS51752"/>
    </source>
</evidence>
<feature type="domain" description="Jacalin-type lectin" evidence="3">
    <location>
        <begin position="28"/>
        <end position="170"/>
    </location>
</feature>
<keyword evidence="2" id="KW-0430">Lectin</keyword>
<dbReference type="eggNOG" id="ENOG502SCUZ">
    <property type="taxonomic scope" value="Eukaryota"/>
</dbReference>
<reference evidence="5" key="1">
    <citation type="journal article" date="2015" name="Nat. Plants">
        <title>Genome expansion of Arabis alpina linked with retrotransposition and reduced symmetric DNA methylation.</title>
        <authorList>
            <person name="Willing E.M."/>
            <person name="Rawat V."/>
            <person name="Mandakova T."/>
            <person name="Maumus F."/>
            <person name="James G.V."/>
            <person name="Nordstroem K.J."/>
            <person name="Becker C."/>
            <person name="Warthmann N."/>
            <person name="Chica C."/>
            <person name="Szarzynska B."/>
            <person name="Zytnicki M."/>
            <person name="Albani M.C."/>
            <person name="Kiefer C."/>
            <person name="Bergonzi S."/>
            <person name="Castaings L."/>
            <person name="Mateos J.L."/>
            <person name="Berns M.C."/>
            <person name="Bujdoso N."/>
            <person name="Piofczyk T."/>
            <person name="de Lorenzo L."/>
            <person name="Barrero-Sicilia C."/>
            <person name="Mateos I."/>
            <person name="Piednoel M."/>
            <person name="Hagmann J."/>
            <person name="Chen-Min-Tao R."/>
            <person name="Iglesias-Fernandez R."/>
            <person name="Schuster S.C."/>
            <person name="Alonso-Blanco C."/>
            <person name="Roudier F."/>
            <person name="Carbonero P."/>
            <person name="Paz-Ares J."/>
            <person name="Davis S.J."/>
            <person name="Pecinka A."/>
            <person name="Quesneville H."/>
            <person name="Colot V."/>
            <person name="Lysak M.A."/>
            <person name="Weigel D."/>
            <person name="Coupland G."/>
            <person name="Schneeberger K."/>
        </authorList>
    </citation>
    <scope>NUCLEOTIDE SEQUENCE [LARGE SCALE GENOMIC DNA]</scope>
    <source>
        <strain evidence="5">cv. Pajares</strain>
    </source>
</reference>
<protein>
    <recommendedName>
        <fullName evidence="3">Jacalin-type lectin domain-containing protein</fullName>
    </recommendedName>
</protein>
<keyword evidence="5" id="KW-1185">Reference proteome</keyword>